<dbReference type="Pfam" id="PF02330">
    <property type="entry name" value="MAM33"/>
    <property type="match status" value="1"/>
</dbReference>
<evidence type="ECO:0000313" key="2">
    <source>
        <dbReference type="EMBL" id="CDP37719.1"/>
    </source>
</evidence>
<dbReference type="PANTHER" id="PTHR10826:SF1">
    <property type="entry name" value="COMPLEMENT COMPONENT 1 Q SUBCOMPONENT-BINDING PROTEIN, MITOCHONDRIAL"/>
    <property type="match status" value="1"/>
</dbReference>
<proteinExistence type="predicted"/>
<dbReference type="SUPFAM" id="SSF54529">
    <property type="entry name" value="Mitochondrial glycoprotein MAM33-like"/>
    <property type="match status" value="1"/>
</dbReference>
<protein>
    <submittedName>
        <fullName evidence="2">ARAD1D17886p</fullName>
    </submittedName>
</protein>
<evidence type="ECO:0000256" key="1">
    <source>
        <dbReference type="SAM" id="MobiDB-lite"/>
    </source>
</evidence>
<organism evidence="2">
    <name type="scientific">Blastobotrys adeninivorans</name>
    <name type="common">Yeast</name>
    <name type="synonym">Arxula adeninivorans</name>
    <dbReference type="NCBI Taxonomy" id="409370"/>
    <lineage>
        <taxon>Eukaryota</taxon>
        <taxon>Fungi</taxon>
        <taxon>Dikarya</taxon>
        <taxon>Ascomycota</taxon>
        <taxon>Saccharomycotina</taxon>
        <taxon>Dipodascomycetes</taxon>
        <taxon>Dipodascales</taxon>
        <taxon>Trichomonascaceae</taxon>
        <taxon>Blastobotrys</taxon>
    </lineage>
</organism>
<feature type="compositionally biased region" description="Acidic residues" evidence="1">
    <location>
        <begin position="138"/>
        <end position="148"/>
    </location>
</feature>
<dbReference type="InterPro" id="IPR036561">
    <property type="entry name" value="MAM33_sf"/>
</dbReference>
<dbReference type="GO" id="GO:0005759">
    <property type="term" value="C:mitochondrial matrix"/>
    <property type="evidence" value="ECO:0007669"/>
    <property type="project" value="InterPro"/>
</dbReference>
<accession>A0A060TAD2</accession>
<gene>
    <name evidence="2" type="ORF">GNLVRS02_ARAD1D17886g</name>
</gene>
<dbReference type="GO" id="GO:0042256">
    <property type="term" value="P:cytosolic ribosome assembly"/>
    <property type="evidence" value="ECO:0007669"/>
    <property type="project" value="TreeGrafter"/>
</dbReference>
<dbReference type="Gene3D" id="3.10.280.10">
    <property type="entry name" value="Mitochondrial glycoprotein"/>
    <property type="match status" value="1"/>
</dbReference>
<name>A0A060TAD2_BLAAD</name>
<reference evidence="2" key="2">
    <citation type="submission" date="2014-06" db="EMBL/GenBank/DDBJ databases">
        <title>The complete genome of Blastobotrys (Arxula) adeninivorans LS3 - a yeast of biotechnological interest.</title>
        <authorList>
            <person name="Kunze G."/>
            <person name="Gaillardin C."/>
            <person name="Czernicka M."/>
            <person name="Durrens P."/>
            <person name="Martin T."/>
            <person name="Boer E."/>
            <person name="Gabaldon T."/>
            <person name="Cruz J."/>
            <person name="Talla E."/>
            <person name="Marck C."/>
            <person name="Goffeau A."/>
            <person name="Barbe V."/>
            <person name="Baret P."/>
            <person name="Baronian K."/>
            <person name="Beier S."/>
            <person name="Bleykasten C."/>
            <person name="Bode R."/>
            <person name="Casaregola S."/>
            <person name="Despons L."/>
            <person name="Fairhead C."/>
            <person name="Giersberg M."/>
            <person name="Gierski P."/>
            <person name="Hahnel U."/>
            <person name="Hartmann A."/>
            <person name="Jankowska D."/>
            <person name="Jubin C."/>
            <person name="Jung P."/>
            <person name="Lafontaine I."/>
            <person name="Leh-Louis V."/>
            <person name="Lemaire M."/>
            <person name="Marcet-Houben M."/>
            <person name="Mascher M."/>
            <person name="Morel G."/>
            <person name="Richard G.-F."/>
            <person name="Riechen J."/>
            <person name="Sacerdot C."/>
            <person name="Sarkar A."/>
            <person name="Savel G."/>
            <person name="Schacherer J."/>
            <person name="Sherman D."/>
            <person name="Straub M.-L."/>
            <person name="Stein N."/>
            <person name="Thierry A."/>
            <person name="Trautwein-Schult A."/>
            <person name="Westhof E."/>
            <person name="Worch S."/>
            <person name="Dujon B."/>
            <person name="Souciet J.-L."/>
            <person name="Wincker P."/>
            <person name="Scholz U."/>
            <person name="Neuveglise N."/>
        </authorList>
    </citation>
    <scope>NUCLEOTIDE SEQUENCE</scope>
    <source>
        <strain evidence="2">LS3</strain>
    </source>
</reference>
<dbReference type="InterPro" id="IPR003428">
    <property type="entry name" value="MAM33"/>
</dbReference>
<dbReference type="PhylomeDB" id="A0A060TAD2"/>
<dbReference type="PANTHER" id="PTHR10826">
    <property type="entry name" value="COMPLEMENT COMPONENT 1"/>
    <property type="match status" value="1"/>
</dbReference>
<reference evidence="2" key="1">
    <citation type="submission" date="2014-02" db="EMBL/GenBank/DDBJ databases">
        <authorList>
            <person name="Genoscope - CEA"/>
        </authorList>
    </citation>
    <scope>NUCLEOTIDE SEQUENCE</scope>
    <source>
        <strain evidence="2">LS3</strain>
    </source>
</reference>
<feature type="region of interest" description="Disordered" evidence="1">
    <location>
        <begin position="126"/>
        <end position="148"/>
    </location>
</feature>
<sequence>MLSRVSRTAVRSVRFARVAAPMAPRVAIPAFRSFSAAPIALEKKSSLTAADADLAALLKNEIKIEKEIETPESPVVAKFLNDSGFEVKVSEGSDLVELVRKDGSEITHVYFSLFDVTNAESFMNEEEDQFDEERNAGEEEEGFDSVEEDEFESPIRVKVVIEKPTGALSVEATVHDDLFLIQYVVPMADASMAIQNTAQGEHDRRQLYQGPLFSTLDPSVQSGIERYLEARNINSELASFIVEYATARENDEYIRWLGQLQNVVESE</sequence>
<dbReference type="AlphaFoldDB" id="A0A060TAD2"/>
<dbReference type="EMBL" id="HG937694">
    <property type="protein sequence ID" value="CDP37719.1"/>
    <property type="molecule type" value="Genomic_DNA"/>
</dbReference>